<dbReference type="PROSITE" id="PS51257">
    <property type="entry name" value="PROKAR_LIPOPROTEIN"/>
    <property type="match status" value="1"/>
</dbReference>
<dbReference type="Proteomes" id="UP000494205">
    <property type="component" value="Unassembled WGS sequence"/>
</dbReference>
<evidence type="ECO:0000256" key="1">
    <source>
        <dbReference type="SAM" id="SignalP"/>
    </source>
</evidence>
<gene>
    <name evidence="3" type="ORF">C0Z16_20870</name>
    <name evidence="2" type="ORF">LMG27174_01860</name>
</gene>
<evidence type="ECO:0008006" key="6">
    <source>
        <dbReference type="Google" id="ProtNLM"/>
    </source>
</evidence>
<dbReference type="AlphaFoldDB" id="A0A2N7WHP4"/>
<evidence type="ECO:0000313" key="5">
    <source>
        <dbReference type="Proteomes" id="UP000494205"/>
    </source>
</evidence>
<name>A0A2N7WHP4_9BURK</name>
<keyword evidence="1" id="KW-0732">Signal</keyword>
<accession>A0A2N7WHP4</accession>
<keyword evidence="4" id="KW-1185">Reference proteome</keyword>
<dbReference type="Proteomes" id="UP000235659">
    <property type="component" value="Unassembled WGS sequence"/>
</dbReference>
<reference evidence="3 4" key="1">
    <citation type="submission" date="2018-01" db="EMBL/GenBank/DDBJ databases">
        <title>Whole genome analyses suggest that Burkholderia sensu lato contains two further novel genera in the rhizoxinica-symbiotica group Mycetohabitans gen. nov., and Trinickia gen. nov.: implications for the evolution of diazotrophy and nodulation in the Burkholderiaceae.</title>
        <authorList>
            <person name="Estrada-de los Santos P."/>
            <person name="Palmer M."/>
            <person name="Chavez-Ramirez B."/>
            <person name="Beukes C."/>
            <person name="Steenkamp E.T."/>
            <person name="Hirsch A.M."/>
            <person name="Manyaka P."/>
            <person name="Maluk M."/>
            <person name="Lafos M."/>
            <person name="Crook M."/>
            <person name="Gross E."/>
            <person name="Simon M.F."/>
            <person name="Bueno dos Reis Junior F."/>
            <person name="Poole P.S."/>
            <person name="Venter S.N."/>
            <person name="James E.K."/>
        </authorList>
    </citation>
    <scope>NUCLEOTIDE SEQUENCE [LARGE SCALE GENOMIC DNA]</scope>
    <source>
        <strain evidence="3 4">WSM 3937</strain>
    </source>
</reference>
<dbReference type="EMBL" id="CADIJZ010000006">
    <property type="protein sequence ID" value="CAB3665523.1"/>
    <property type="molecule type" value="Genomic_DNA"/>
</dbReference>
<feature type="chain" id="PRO_5044384314" description="Lipoprotein" evidence="1">
    <location>
        <begin position="24"/>
        <end position="234"/>
    </location>
</feature>
<evidence type="ECO:0000313" key="2">
    <source>
        <dbReference type="EMBL" id="CAB3665523.1"/>
    </source>
</evidence>
<organism evidence="2 5">
    <name type="scientific">Paraburkholderia rhynchosiae</name>
    <dbReference type="NCBI Taxonomy" id="487049"/>
    <lineage>
        <taxon>Bacteria</taxon>
        <taxon>Pseudomonadati</taxon>
        <taxon>Pseudomonadota</taxon>
        <taxon>Betaproteobacteria</taxon>
        <taxon>Burkholderiales</taxon>
        <taxon>Burkholderiaceae</taxon>
        <taxon>Paraburkholderia</taxon>
    </lineage>
</organism>
<feature type="signal peptide" evidence="1">
    <location>
        <begin position="1"/>
        <end position="23"/>
    </location>
</feature>
<dbReference type="RefSeq" id="WP_102634006.1">
    <property type="nucleotide sequence ID" value="NZ_CADIJZ010000006.1"/>
</dbReference>
<evidence type="ECO:0000313" key="3">
    <source>
        <dbReference type="EMBL" id="PMS28884.1"/>
    </source>
</evidence>
<evidence type="ECO:0000313" key="4">
    <source>
        <dbReference type="Proteomes" id="UP000235659"/>
    </source>
</evidence>
<reference evidence="2 5" key="2">
    <citation type="submission" date="2020-04" db="EMBL/GenBank/DDBJ databases">
        <authorList>
            <person name="De Canck E."/>
        </authorList>
    </citation>
    <scope>NUCLEOTIDE SEQUENCE [LARGE SCALE GENOMIC DNA]</scope>
    <source>
        <strain evidence="2 5">LMG 27174</strain>
    </source>
</reference>
<proteinExistence type="predicted"/>
<dbReference type="EMBL" id="PNXY01000015">
    <property type="protein sequence ID" value="PMS28884.1"/>
    <property type="molecule type" value="Genomic_DNA"/>
</dbReference>
<sequence length="234" mass="24694">MKRLILGAAIAASLTACTSVSFNKDGSYSVTQPNGTVCTHQGAMVSCSRSPEQLAAAQQQILQRDGYSNAERVPAANPAGLAQAQADREQVQAWQNSPEGKASAADWEAKQAEWKRKRKSAAAAGAVAHAADPQWIKVSTNGAPLTTYLDAGNVQYDGDSATAFLKDMQADGGHEIEVLKINCTYKSYSTLQTVGYAANDQTVWSQMGRGTWAKAAVGSVGEVVIDGVCKARPN</sequence>
<protein>
    <recommendedName>
        <fullName evidence="6">Lipoprotein</fullName>
    </recommendedName>
</protein>